<feature type="compositionally biased region" description="Pro residues" evidence="1">
    <location>
        <begin position="71"/>
        <end position="80"/>
    </location>
</feature>
<comment type="caution">
    <text evidence="2">The sequence shown here is derived from an EMBL/GenBank/DDBJ whole genome shotgun (WGS) entry which is preliminary data.</text>
</comment>
<feature type="compositionally biased region" description="Polar residues" evidence="1">
    <location>
        <begin position="49"/>
        <end position="59"/>
    </location>
</feature>
<accession>A0A8K0DVX7</accession>
<evidence type="ECO:0000313" key="2">
    <source>
        <dbReference type="EMBL" id="KAF3436223.1"/>
    </source>
</evidence>
<evidence type="ECO:0000313" key="3">
    <source>
        <dbReference type="Proteomes" id="UP000796880"/>
    </source>
</evidence>
<dbReference type="Proteomes" id="UP000796880">
    <property type="component" value="Unassembled WGS sequence"/>
</dbReference>
<protein>
    <submittedName>
        <fullName evidence="2">Uncharacterized protein</fullName>
    </submittedName>
</protein>
<gene>
    <name evidence="2" type="ORF">FNV43_RR23315</name>
</gene>
<feature type="region of interest" description="Disordered" evidence="1">
    <location>
        <begin position="32"/>
        <end position="87"/>
    </location>
</feature>
<keyword evidence="3" id="KW-1185">Reference proteome</keyword>
<dbReference type="AlphaFoldDB" id="A0A8K0DVX7"/>
<proteinExistence type="predicted"/>
<name>A0A8K0DVX7_9ROSA</name>
<dbReference type="EMBL" id="VOIH02000010">
    <property type="protein sequence ID" value="KAF3436223.1"/>
    <property type="molecule type" value="Genomic_DNA"/>
</dbReference>
<reference evidence="2" key="1">
    <citation type="submission" date="2020-03" db="EMBL/GenBank/DDBJ databases">
        <title>A high-quality chromosome-level genome assembly of a woody plant with both climbing and erect habits, Rhamnella rubrinervis.</title>
        <authorList>
            <person name="Lu Z."/>
            <person name="Yang Y."/>
            <person name="Zhu X."/>
            <person name="Sun Y."/>
        </authorList>
    </citation>
    <scope>NUCLEOTIDE SEQUENCE</scope>
    <source>
        <strain evidence="2">BYM</strain>
        <tissue evidence="2">Leaf</tissue>
    </source>
</reference>
<organism evidence="2 3">
    <name type="scientific">Rhamnella rubrinervis</name>
    <dbReference type="NCBI Taxonomy" id="2594499"/>
    <lineage>
        <taxon>Eukaryota</taxon>
        <taxon>Viridiplantae</taxon>
        <taxon>Streptophyta</taxon>
        <taxon>Embryophyta</taxon>
        <taxon>Tracheophyta</taxon>
        <taxon>Spermatophyta</taxon>
        <taxon>Magnoliopsida</taxon>
        <taxon>eudicotyledons</taxon>
        <taxon>Gunneridae</taxon>
        <taxon>Pentapetalae</taxon>
        <taxon>rosids</taxon>
        <taxon>fabids</taxon>
        <taxon>Rosales</taxon>
        <taxon>Rhamnaceae</taxon>
        <taxon>rhamnoid group</taxon>
        <taxon>Rhamneae</taxon>
        <taxon>Rhamnella</taxon>
    </lineage>
</organism>
<evidence type="ECO:0000256" key="1">
    <source>
        <dbReference type="SAM" id="MobiDB-lite"/>
    </source>
</evidence>
<sequence length="102" mass="11037">MMSMHMQRHHEAEGRVLGVEMNMRKKVEEQASLLWSSLQKGGKPPAPNPSTQASNTISQRDFAGRNANAAYPPPPPPPRPTAHSDTMQLLFSMAATVTAAAS</sequence>